<dbReference type="PANTHER" id="PTHR30204:SF93">
    <property type="entry name" value="HTH MERR-TYPE DOMAIN-CONTAINING PROTEIN"/>
    <property type="match status" value="1"/>
</dbReference>
<protein>
    <submittedName>
        <fullName evidence="2">Uncharacterized protein</fullName>
    </submittedName>
</protein>
<dbReference type="PROSITE" id="PS00552">
    <property type="entry name" value="HTH_MERR_1"/>
    <property type="match status" value="1"/>
</dbReference>
<dbReference type="InterPro" id="IPR011989">
    <property type="entry name" value="ARM-like"/>
</dbReference>
<proteinExistence type="predicted"/>
<sequence length="370" mass="39190">MEALRIGEVARRTGLTQRTLRHYDELGLLVPSDRSGADYRLYSHDDLVRLLAIQHLKSLGLSLAEVRDALDAPGGDAASLLRRHAEDVERRIVAEQELLARLRSLARAAEAGWDEVLDAIALSERLRHPEPAVRFRAALTGHATAPFDDLVELLRTDPEPGVREAATWALTQQPDGAVGRLDQALASGDDQSRHALAHVLGKLRDPAAVPLLARLLRDEAGEVAAKAAFGLGQIGGAGAVDALMGALGDARSLVRDEVAAALARVDGADEPLLAAVTDPAPTVRSLAAEVLGLRASPGSGPALAGLLHDPDREVRFAALMALGQIPGDAAGRAIEGEVDSPDEHTRLLARRLVADRQAFAAPRARNARAT</sequence>
<dbReference type="SUPFAM" id="SSF48371">
    <property type="entry name" value="ARM repeat"/>
    <property type="match status" value="1"/>
</dbReference>
<gene>
    <name evidence="2" type="ORF">BCR15_13375</name>
</gene>
<dbReference type="GO" id="GO:0003677">
    <property type="term" value="F:DNA binding"/>
    <property type="evidence" value="ECO:0007669"/>
    <property type="project" value="UniProtKB-KW"/>
</dbReference>
<dbReference type="InterPro" id="IPR000551">
    <property type="entry name" value="MerR-type_HTH_dom"/>
</dbReference>
<organism evidence="2 3">
    <name type="scientific">Tessaracoccus lapidicaptus</name>
    <dbReference type="NCBI Taxonomy" id="1427523"/>
    <lineage>
        <taxon>Bacteria</taxon>
        <taxon>Bacillati</taxon>
        <taxon>Actinomycetota</taxon>
        <taxon>Actinomycetes</taxon>
        <taxon>Propionibacteriales</taxon>
        <taxon>Propionibacteriaceae</taxon>
        <taxon>Tessaracoccus</taxon>
    </lineage>
</organism>
<dbReference type="Proteomes" id="UP000093501">
    <property type="component" value="Unassembled WGS sequence"/>
</dbReference>
<dbReference type="CDD" id="cd01106">
    <property type="entry name" value="HTH_TipAL-Mta"/>
    <property type="match status" value="1"/>
</dbReference>
<accession>A0A1C0AR11</accession>
<dbReference type="InterPro" id="IPR004155">
    <property type="entry name" value="PBS_lyase_HEAT"/>
</dbReference>
<dbReference type="SMART" id="SM00422">
    <property type="entry name" value="HTH_MERR"/>
    <property type="match status" value="1"/>
</dbReference>
<dbReference type="PANTHER" id="PTHR30204">
    <property type="entry name" value="REDOX-CYCLING DRUG-SENSING TRANSCRIPTIONAL ACTIVATOR SOXR"/>
    <property type="match status" value="1"/>
</dbReference>
<comment type="caution">
    <text evidence="2">The sequence shown here is derived from an EMBL/GenBank/DDBJ whole genome shotgun (WGS) entry which is preliminary data.</text>
</comment>
<dbReference type="PRINTS" id="PR00040">
    <property type="entry name" value="HTHMERR"/>
</dbReference>
<evidence type="ECO:0000313" key="3">
    <source>
        <dbReference type="Proteomes" id="UP000093501"/>
    </source>
</evidence>
<dbReference type="AlphaFoldDB" id="A0A1C0AR11"/>
<keyword evidence="3" id="KW-1185">Reference proteome</keyword>
<dbReference type="InterPro" id="IPR016024">
    <property type="entry name" value="ARM-type_fold"/>
</dbReference>
<dbReference type="GO" id="GO:0003700">
    <property type="term" value="F:DNA-binding transcription factor activity"/>
    <property type="evidence" value="ECO:0007669"/>
    <property type="project" value="InterPro"/>
</dbReference>
<dbReference type="PROSITE" id="PS50937">
    <property type="entry name" value="HTH_MERR_2"/>
    <property type="match status" value="1"/>
</dbReference>
<dbReference type="EMBL" id="MBQD01000006">
    <property type="protein sequence ID" value="OCL36797.1"/>
    <property type="molecule type" value="Genomic_DNA"/>
</dbReference>
<dbReference type="SUPFAM" id="SSF46955">
    <property type="entry name" value="Putative DNA-binding domain"/>
    <property type="match status" value="1"/>
</dbReference>
<name>A0A1C0AR11_9ACTN</name>
<dbReference type="Gene3D" id="1.10.1660.10">
    <property type="match status" value="1"/>
</dbReference>
<keyword evidence="1" id="KW-0238">DNA-binding</keyword>
<dbReference type="InterPro" id="IPR047057">
    <property type="entry name" value="MerR_fam"/>
</dbReference>
<dbReference type="Pfam" id="PF13646">
    <property type="entry name" value="HEAT_2"/>
    <property type="match status" value="2"/>
</dbReference>
<evidence type="ECO:0000313" key="2">
    <source>
        <dbReference type="EMBL" id="OCL36797.1"/>
    </source>
</evidence>
<dbReference type="SMART" id="SM00567">
    <property type="entry name" value="EZ_HEAT"/>
    <property type="match status" value="6"/>
</dbReference>
<evidence type="ECO:0000256" key="1">
    <source>
        <dbReference type="ARBA" id="ARBA00023125"/>
    </source>
</evidence>
<dbReference type="InterPro" id="IPR009061">
    <property type="entry name" value="DNA-bd_dom_put_sf"/>
</dbReference>
<dbReference type="RefSeq" id="WP_068750157.1">
    <property type="nucleotide sequence ID" value="NZ_LR214441.1"/>
</dbReference>
<reference evidence="3" key="1">
    <citation type="submission" date="2016-07" db="EMBL/GenBank/DDBJ databases">
        <authorList>
            <person name="Florea S."/>
            <person name="Webb J.S."/>
            <person name="Jaromczyk J."/>
            <person name="Schardl C.L."/>
        </authorList>
    </citation>
    <scope>NUCLEOTIDE SEQUENCE [LARGE SCALE GENOMIC DNA]</scope>
    <source>
        <strain evidence="3">IPBSL-7</strain>
    </source>
</reference>
<dbReference type="Pfam" id="PF03130">
    <property type="entry name" value="HEAT_PBS"/>
    <property type="match status" value="1"/>
</dbReference>
<dbReference type="Pfam" id="PF13411">
    <property type="entry name" value="MerR_1"/>
    <property type="match status" value="1"/>
</dbReference>
<dbReference type="Gene3D" id="1.25.10.10">
    <property type="entry name" value="Leucine-rich Repeat Variant"/>
    <property type="match status" value="2"/>
</dbReference>